<dbReference type="InterPro" id="IPR000727">
    <property type="entry name" value="T_SNARE_dom"/>
</dbReference>
<comment type="similarity">
    <text evidence="4">Belongs to the methyl-accepting chemotaxis (MCP) protein family.</text>
</comment>
<dbReference type="PANTHER" id="PTHR32089">
    <property type="entry name" value="METHYL-ACCEPTING CHEMOTAXIS PROTEIN MCPB"/>
    <property type="match status" value="1"/>
</dbReference>
<feature type="region of interest" description="Disordered" evidence="6">
    <location>
        <begin position="399"/>
        <end position="425"/>
    </location>
</feature>
<feature type="region of interest" description="Disordered" evidence="6">
    <location>
        <begin position="230"/>
        <end position="256"/>
    </location>
</feature>
<dbReference type="AlphaFoldDB" id="A0A939E8T8"/>
<dbReference type="SUPFAM" id="SSF55781">
    <property type="entry name" value="GAF domain-like"/>
    <property type="match status" value="1"/>
</dbReference>
<evidence type="ECO:0000259" key="7">
    <source>
        <dbReference type="PROSITE" id="PS50111"/>
    </source>
</evidence>
<keyword evidence="2" id="KW-1003">Cell membrane</keyword>
<accession>A0A939E8T8</accession>
<evidence type="ECO:0000256" key="6">
    <source>
        <dbReference type="SAM" id="MobiDB-lite"/>
    </source>
</evidence>
<evidence type="ECO:0000313" key="9">
    <source>
        <dbReference type="EMBL" id="MBN9668986.1"/>
    </source>
</evidence>
<evidence type="ECO:0000256" key="5">
    <source>
        <dbReference type="PROSITE-ProRule" id="PRU00284"/>
    </source>
</evidence>
<keyword evidence="2" id="KW-0997">Cell inner membrane</keyword>
<keyword evidence="2" id="KW-0472">Membrane</keyword>
<keyword evidence="3 5" id="KW-0807">Transducer</keyword>
<evidence type="ECO:0000256" key="3">
    <source>
        <dbReference type="ARBA" id="ARBA00023224"/>
    </source>
</evidence>
<dbReference type="InterPro" id="IPR029016">
    <property type="entry name" value="GAF-like_dom_sf"/>
</dbReference>
<organism evidence="9 10">
    <name type="scientific">Roseibium aggregatum</name>
    <dbReference type="NCBI Taxonomy" id="187304"/>
    <lineage>
        <taxon>Bacteria</taxon>
        <taxon>Pseudomonadati</taxon>
        <taxon>Pseudomonadota</taxon>
        <taxon>Alphaproteobacteria</taxon>
        <taxon>Hyphomicrobiales</taxon>
        <taxon>Stappiaceae</taxon>
        <taxon>Roseibium</taxon>
    </lineage>
</organism>
<dbReference type="GO" id="GO:0005886">
    <property type="term" value="C:plasma membrane"/>
    <property type="evidence" value="ECO:0007669"/>
    <property type="project" value="UniProtKB-SubCell"/>
</dbReference>
<evidence type="ECO:0000256" key="4">
    <source>
        <dbReference type="ARBA" id="ARBA00029447"/>
    </source>
</evidence>
<feature type="domain" description="Methyl-accepting transducer" evidence="7">
    <location>
        <begin position="185"/>
        <end position="439"/>
    </location>
</feature>
<dbReference type="PROSITE" id="PS50192">
    <property type="entry name" value="T_SNARE"/>
    <property type="match status" value="1"/>
</dbReference>
<dbReference type="Pfam" id="PF00015">
    <property type="entry name" value="MCPsignal"/>
    <property type="match status" value="1"/>
</dbReference>
<dbReference type="Gene3D" id="1.10.287.950">
    <property type="entry name" value="Methyl-accepting chemotaxis protein"/>
    <property type="match status" value="1"/>
</dbReference>
<comment type="subcellular location">
    <subcellularLocation>
        <location evidence="1">Cell inner membrane</location>
        <topology evidence="1">Multi-pass membrane protein</topology>
    </subcellularLocation>
</comment>
<evidence type="ECO:0000259" key="8">
    <source>
        <dbReference type="PROSITE" id="PS50192"/>
    </source>
</evidence>
<sequence>MDAERMLQRKSDSSQPATAIGFDTLFDLLERVERIGHQASGFHDWLRHFMKVVCDFTGWKLGHAWAPCADNPEELSSIKIWYIQQGVHVESFKAKTETLRFKSGIGLPGRVHEKKKCDWIFDVIEDDNYPRKPFAKEGGLKGGYGCPVFLMGEVAAVIEFYDDRPADPDPLLIRLLEYLGTQVAPVLERSRAAQRRSELAQDLETMFSRCVEDISDAAQRVRQIAETVSKLSDDARTNSRSSSEASAQSSHQVRDVSDATGEFLTTIDEIQGELAGTRSTVSTATDRIVAAKGTFESLKAGAQEIEGIVEIINKIAEKTKLLSLNATIEASRAGEMGAGFAVVASEVKELAAQTEQSTNDIAQRVHEIQAFATEALQEFEAISGTISRISDLTTTISSSMDAQQQRGQTISENANAADEQSQQASSTVKDVVRQLAEINDNASEVFQTACEFAERIQKLQGEVSGFVTEIRRS</sequence>
<feature type="compositionally biased region" description="Low complexity" evidence="6">
    <location>
        <begin position="239"/>
        <end position="250"/>
    </location>
</feature>
<evidence type="ECO:0000256" key="2">
    <source>
        <dbReference type="ARBA" id="ARBA00022519"/>
    </source>
</evidence>
<reference evidence="9" key="1">
    <citation type="submission" date="2020-12" db="EMBL/GenBank/DDBJ databases">
        <title>Oil enriched cultivation method for isolating marine PHA-producing bacteria.</title>
        <authorList>
            <person name="Zheng W."/>
            <person name="Yu S."/>
            <person name="Huang Y."/>
        </authorList>
    </citation>
    <scope>NUCLEOTIDE SEQUENCE</scope>
    <source>
        <strain evidence="9">SY-2-12</strain>
    </source>
</reference>
<evidence type="ECO:0000313" key="10">
    <source>
        <dbReference type="Proteomes" id="UP000664096"/>
    </source>
</evidence>
<dbReference type="GO" id="GO:0007165">
    <property type="term" value="P:signal transduction"/>
    <property type="evidence" value="ECO:0007669"/>
    <property type="project" value="UniProtKB-KW"/>
</dbReference>
<evidence type="ECO:0000256" key="1">
    <source>
        <dbReference type="ARBA" id="ARBA00004429"/>
    </source>
</evidence>
<dbReference type="Pfam" id="PF13185">
    <property type="entry name" value="GAF_2"/>
    <property type="match status" value="1"/>
</dbReference>
<dbReference type="Gene3D" id="3.30.450.40">
    <property type="match status" value="1"/>
</dbReference>
<dbReference type="EMBL" id="JAEKJZ010000001">
    <property type="protein sequence ID" value="MBN9668986.1"/>
    <property type="molecule type" value="Genomic_DNA"/>
</dbReference>
<protein>
    <submittedName>
        <fullName evidence="9">GAF domain-containing protein</fullName>
    </submittedName>
</protein>
<proteinExistence type="inferred from homology"/>
<dbReference type="PROSITE" id="PS50111">
    <property type="entry name" value="CHEMOTAXIS_TRANSDUC_2"/>
    <property type="match status" value="1"/>
</dbReference>
<comment type="caution">
    <text evidence="9">The sequence shown here is derived from an EMBL/GenBank/DDBJ whole genome shotgun (WGS) entry which is preliminary data.</text>
</comment>
<name>A0A939E8T8_9HYPH</name>
<dbReference type="RefSeq" id="WP_207138464.1">
    <property type="nucleotide sequence ID" value="NZ_JAEKJZ010000001.1"/>
</dbReference>
<dbReference type="SUPFAM" id="SSF58104">
    <property type="entry name" value="Methyl-accepting chemotaxis protein (MCP) signaling domain"/>
    <property type="match status" value="1"/>
</dbReference>
<dbReference type="PANTHER" id="PTHR32089:SF112">
    <property type="entry name" value="LYSOZYME-LIKE PROTEIN-RELATED"/>
    <property type="match status" value="1"/>
</dbReference>
<dbReference type="InterPro" id="IPR003018">
    <property type="entry name" value="GAF"/>
</dbReference>
<dbReference type="SMART" id="SM00283">
    <property type="entry name" value="MA"/>
    <property type="match status" value="1"/>
</dbReference>
<dbReference type="InterPro" id="IPR004089">
    <property type="entry name" value="MCPsignal_dom"/>
</dbReference>
<dbReference type="Proteomes" id="UP000664096">
    <property type="component" value="Unassembled WGS sequence"/>
</dbReference>
<gene>
    <name evidence="9" type="ORF">JF539_01475</name>
</gene>
<feature type="domain" description="T-SNARE coiled-coil homology" evidence="8">
    <location>
        <begin position="369"/>
        <end position="431"/>
    </location>
</feature>